<dbReference type="EMBL" id="QXFY01004367">
    <property type="protein sequence ID" value="KAE9277971.1"/>
    <property type="molecule type" value="Genomic_DNA"/>
</dbReference>
<sequence length="98" mass="11275">MREDYPRLYEGSYGPTPRALDAATTVSGAFFYFVQPRLWEDIADASNEYFEEMIDERVGGRYSKQVAREKKTPNYKKSTREAIKAALIETPDVTAREL</sequence>
<dbReference type="EMBL" id="QXGA01003964">
    <property type="protein sequence ID" value="KAE9077549.1"/>
    <property type="molecule type" value="Genomic_DNA"/>
</dbReference>
<dbReference type="Proteomes" id="UP000440732">
    <property type="component" value="Unassembled WGS sequence"/>
</dbReference>
<evidence type="ECO:0000313" key="3">
    <source>
        <dbReference type="EMBL" id="KAE9077549.1"/>
    </source>
</evidence>
<evidence type="ECO:0000313" key="9">
    <source>
        <dbReference type="EMBL" id="KAE9277971.1"/>
    </source>
</evidence>
<dbReference type="EMBL" id="QXGE01004197">
    <property type="protein sequence ID" value="KAE9271559.1"/>
    <property type="molecule type" value="Genomic_DNA"/>
</dbReference>
<dbReference type="EMBL" id="QXGF01007226">
    <property type="protein sequence ID" value="KAE8917442.1"/>
    <property type="molecule type" value="Genomic_DNA"/>
</dbReference>
<evidence type="ECO:0000313" key="15">
    <source>
        <dbReference type="Proteomes" id="UP000460718"/>
    </source>
</evidence>
<evidence type="ECO:0000313" key="12">
    <source>
        <dbReference type="Proteomes" id="UP000437068"/>
    </source>
</evidence>
<dbReference type="EMBL" id="QXFW01001852">
    <property type="protein sequence ID" value="KAE8985021.1"/>
    <property type="molecule type" value="Genomic_DNA"/>
</dbReference>
<proteinExistence type="predicted"/>
<accession>A0A6A3VME1</accession>
<dbReference type="PANTHER" id="PTHR37069">
    <property type="entry name" value="DDE_TNP_1_7 DOMAIN-CONTAINING PROTEIN"/>
    <property type="match status" value="1"/>
</dbReference>
<evidence type="ECO:0000313" key="5">
    <source>
        <dbReference type="EMBL" id="KAE9164380.1"/>
    </source>
</evidence>
<dbReference type="EMBL" id="QXGD01004919">
    <property type="protein sequence ID" value="KAE9168237.1"/>
    <property type="molecule type" value="Genomic_DNA"/>
</dbReference>
<dbReference type="EMBL" id="QXGC01005724">
    <property type="protein sequence ID" value="KAE9164380.1"/>
    <property type="molecule type" value="Genomic_DNA"/>
</dbReference>
<evidence type="ECO:0000313" key="4">
    <source>
        <dbReference type="EMBL" id="KAE9080806.1"/>
    </source>
</evidence>
<evidence type="ECO:0000313" key="1">
    <source>
        <dbReference type="EMBL" id="KAE8917442.1"/>
    </source>
</evidence>
<dbReference type="Proteomes" id="UP000433483">
    <property type="component" value="Unassembled WGS sequence"/>
</dbReference>
<evidence type="ECO:0000313" key="11">
    <source>
        <dbReference type="Proteomes" id="UP000433483"/>
    </source>
</evidence>
<dbReference type="Proteomes" id="UP000476176">
    <property type="component" value="Unassembled WGS sequence"/>
</dbReference>
<evidence type="ECO:0000313" key="18">
    <source>
        <dbReference type="Proteomes" id="UP000488956"/>
    </source>
</evidence>
<reference evidence="10 11" key="1">
    <citation type="submission" date="2018-08" db="EMBL/GenBank/DDBJ databases">
        <title>Genomic investigation of the strawberry pathogen Phytophthora fragariae indicates pathogenicity is determined by transcriptional variation in three key races.</title>
        <authorList>
            <person name="Adams T.M."/>
            <person name="Armitage A.D."/>
            <person name="Sobczyk M.K."/>
            <person name="Bates H.J."/>
            <person name="Dunwell J.M."/>
            <person name="Nellist C.F."/>
            <person name="Harrison R.J."/>
        </authorList>
    </citation>
    <scope>NUCLEOTIDE SEQUENCE [LARGE SCALE GENOMIC DNA]</scope>
    <source>
        <strain evidence="8 12">A4</strain>
        <strain evidence="7 13">BC-1</strain>
        <strain evidence="5 16">BC-23</strain>
        <strain evidence="6 11">NOV-27</strain>
        <strain evidence="3 14">NOV-5</strain>
        <strain evidence="9 17">NOV-77</strain>
        <strain evidence="1 10">NOV-9</strain>
        <strain evidence="4 18">ONT-3</strain>
        <strain evidence="2 15">SCRP245</strain>
    </source>
</reference>
<dbReference type="EMBL" id="QXGB01004097">
    <property type="protein sequence ID" value="KAE9167554.1"/>
    <property type="molecule type" value="Genomic_DNA"/>
</dbReference>
<dbReference type="AlphaFoldDB" id="A0A6A3VME1"/>
<dbReference type="Proteomes" id="UP000486351">
    <property type="component" value="Unassembled WGS sequence"/>
</dbReference>
<dbReference type="Proteomes" id="UP000429523">
    <property type="component" value="Unassembled WGS sequence"/>
</dbReference>
<dbReference type="OrthoDB" id="124153at2759"/>
<gene>
    <name evidence="8" type="ORF">PF001_g28326</name>
    <name evidence="7" type="ORF">PF002_g30663</name>
    <name evidence="5" type="ORF">PF004_g29839</name>
    <name evidence="6" type="ORF">PF005_g28724</name>
    <name evidence="3" type="ORF">PF006_g27900</name>
    <name evidence="9" type="ORF">PF008_g28729</name>
    <name evidence="1" type="ORF">PF009_g32236</name>
    <name evidence="4" type="ORF">PF010_g22248</name>
    <name evidence="2" type="ORF">PF011_g20549</name>
</gene>
<comment type="caution">
    <text evidence="7">The sequence shown here is derived from an EMBL/GenBank/DDBJ whole genome shotgun (WGS) entry which is preliminary data.</text>
</comment>
<evidence type="ECO:0000313" key="13">
    <source>
        <dbReference type="Proteomes" id="UP000440367"/>
    </source>
</evidence>
<evidence type="ECO:0000313" key="7">
    <source>
        <dbReference type="EMBL" id="KAE9168237.1"/>
    </source>
</evidence>
<evidence type="ECO:0000313" key="17">
    <source>
        <dbReference type="Proteomes" id="UP000486351"/>
    </source>
</evidence>
<dbReference type="Proteomes" id="UP000460718">
    <property type="component" value="Unassembled WGS sequence"/>
</dbReference>
<organism evidence="7 13">
    <name type="scientific">Phytophthora fragariae</name>
    <dbReference type="NCBI Taxonomy" id="53985"/>
    <lineage>
        <taxon>Eukaryota</taxon>
        <taxon>Sar</taxon>
        <taxon>Stramenopiles</taxon>
        <taxon>Oomycota</taxon>
        <taxon>Peronosporomycetes</taxon>
        <taxon>Peronosporales</taxon>
        <taxon>Peronosporaceae</taxon>
        <taxon>Phytophthora</taxon>
    </lineage>
</organism>
<dbReference type="Proteomes" id="UP000437068">
    <property type="component" value="Unassembled WGS sequence"/>
</dbReference>
<evidence type="ECO:0000313" key="6">
    <source>
        <dbReference type="EMBL" id="KAE9167554.1"/>
    </source>
</evidence>
<evidence type="ECO:0000313" key="2">
    <source>
        <dbReference type="EMBL" id="KAE8985021.1"/>
    </source>
</evidence>
<dbReference type="Proteomes" id="UP000488956">
    <property type="component" value="Unassembled WGS sequence"/>
</dbReference>
<protein>
    <submittedName>
        <fullName evidence="7">Uncharacterized protein</fullName>
    </submittedName>
</protein>
<evidence type="ECO:0000313" key="16">
    <source>
        <dbReference type="Proteomes" id="UP000476176"/>
    </source>
</evidence>
<dbReference type="EMBL" id="QXFX01002093">
    <property type="protein sequence ID" value="KAE9080806.1"/>
    <property type="molecule type" value="Genomic_DNA"/>
</dbReference>
<evidence type="ECO:0000313" key="8">
    <source>
        <dbReference type="EMBL" id="KAE9271559.1"/>
    </source>
</evidence>
<name>A0A6A3VME1_9STRA</name>
<dbReference type="PANTHER" id="PTHR37069:SF2">
    <property type="entry name" value="PIGGYBAC TRANSPOSABLE ELEMENT-DERIVED PROTEIN DOMAIN-CONTAINING PROTEIN"/>
    <property type="match status" value="1"/>
</dbReference>
<dbReference type="Proteomes" id="UP000440367">
    <property type="component" value="Unassembled WGS sequence"/>
</dbReference>
<evidence type="ECO:0000313" key="10">
    <source>
        <dbReference type="Proteomes" id="UP000429523"/>
    </source>
</evidence>
<evidence type="ECO:0000313" key="14">
    <source>
        <dbReference type="Proteomes" id="UP000440732"/>
    </source>
</evidence>
<keyword evidence="11" id="KW-1185">Reference proteome</keyword>